<evidence type="ECO:0000313" key="9">
    <source>
        <dbReference type="EMBL" id="MBR7801844.1"/>
    </source>
</evidence>
<keyword evidence="2" id="KW-0548">Nucleotidyltransferase</keyword>
<keyword evidence="1" id="KW-0808">Transferase</keyword>
<name>A0A941IDZ5_9BURK</name>
<dbReference type="GO" id="GO:0004519">
    <property type="term" value="F:endonuclease activity"/>
    <property type="evidence" value="ECO:0007669"/>
    <property type="project" value="UniProtKB-KW"/>
</dbReference>
<evidence type="ECO:0000256" key="3">
    <source>
        <dbReference type="ARBA" id="ARBA00022722"/>
    </source>
</evidence>
<reference evidence="9" key="1">
    <citation type="submission" date="2021-04" db="EMBL/GenBank/DDBJ databases">
        <title>novel species isolated from subtropical streams in China.</title>
        <authorList>
            <person name="Lu H."/>
        </authorList>
    </citation>
    <scope>NUCLEOTIDE SEQUENCE</scope>
    <source>
        <strain evidence="9">FT137W</strain>
    </source>
</reference>
<dbReference type="AlphaFoldDB" id="A0A941IDZ5"/>
<evidence type="ECO:0000256" key="1">
    <source>
        <dbReference type="ARBA" id="ARBA00022679"/>
    </source>
</evidence>
<dbReference type="SUPFAM" id="SSF56672">
    <property type="entry name" value="DNA/RNA polymerases"/>
    <property type="match status" value="1"/>
</dbReference>
<keyword evidence="6" id="KW-0695">RNA-directed DNA polymerase</keyword>
<keyword evidence="4" id="KW-0255">Endonuclease</keyword>
<dbReference type="InterPro" id="IPR043502">
    <property type="entry name" value="DNA/RNA_pol_sf"/>
</dbReference>
<evidence type="ECO:0000256" key="2">
    <source>
        <dbReference type="ARBA" id="ARBA00022695"/>
    </source>
</evidence>
<evidence type="ECO:0000259" key="8">
    <source>
        <dbReference type="Pfam" id="PF17917"/>
    </source>
</evidence>
<protein>
    <recommendedName>
        <fullName evidence="8">Reverse transcriptase RNase H-like domain-containing protein</fullName>
    </recommendedName>
</protein>
<keyword evidence="10" id="KW-1185">Reference proteome</keyword>
<evidence type="ECO:0000313" key="10">
    <source>
        <dbReference type="Proteomes" id="UP000678545"/>
    </source>
</evidence>
<dbReference type="InterPro" id="IPR041373">
    <property type="entry name" value="RT_RNaseH"/>
</dbReference>
<dbReference type="Pfam" id="PF17917">
    <property type="entry name" value="RT_RNaseH"/>
    <property type="match status" value="1"/>
</dbReference>
<proteinExistence type="predicted"/>
<comment type="caution">
    <text evidence="9">The sequence shown here is derived from an EMBL/GenBank/DDBJ whole genome shotgun (WGS) entry which is preliminary data.</text>
</comment>
<dbReference type="EMBL" id="JAGSPJ010000041">
    <property type="protein sequence ID" value="MBR7801844.1"/>
    <property type="molecule type" value="Genomic_DNA"/>
</dbReference>
<dbReference type="GO" id="GO:0016787">
    <property type="term" value="F:hydrolase activity"/>
    <property type="evidence" value="ECO:0007669"/>
    <property type="project" value="UniProtKB-KW"/>
</dbReference>
<dbReference type="PANTHER" id="PTHR37984:SF5">
    <property type="entry name" value="PROTEIN NYNRIN-LIKE"/>
    <property type="match status" value="1"/>
</dbReference>
<feature type="domain" description="Reverse transcriptase RNase H-like" evidence="8">
    <location>
        <begin position="1"/>
        <end position="56"/>
    </location>
</feature>
<keyword evidence="5" id="KW-0378">Hydrolase</keyword>
<dbReference type="PANTHER" id="PTHR37984">
    <property type="entry name" value="PROTEIN CBG26694"/>
    <property type="match status" value="1"/>
</dbReference>
<evidence type="ECO:0000256" key="5">
    <source>
        <dbReference type="ARBA" id="ARBA00022801"/>
    </source>
</evidence>
<feature type="non-terminal residue" evidence="9">
    <location>
        <position position="93"/>
    </location>
</feature>
<dbReference type="GO" id="GO:0003964">
    <property type="term" value="F:RNA-directed DNA polymerase activity"/>
    <property type="evidence" value="ECO:0007669"/>
    <property type="project" value="UniProtKB-KW"/>
</dbReference>
<keyword evidence="3" id="KW-0540">Nuclease</keyword>
<evidence type="ECO:0000256" key="7">
    <source>
        <dbReference type="SAM" id="MobiDB-lite"/>
    </source>
</evidence>
<sequence length="93" mass="10679">ECLGVIWAVQLLRPYLEGSRFIVRSDHEPLRWLLNLGDKDSDSHGRLARWRLKMAEHDYRTVYKAGSTHHLGDALSRLDTPSGDTRPVDEDIP</sequence>
<dbReference type="InterPro" id="IPR050951">
    <property type="entry name" value="Retrovirus_Pol_polyprotein"/>
</dbReference>
<organism evidence="9 10">
    <name type="scientific">Undibacterium fentianense</name>
    <dbReference type="NCBI Taxonomy" id="2828728"/>
    <lineage>
        <taxon>Bacteria</taxon>
        <taxon>Pseudomonadati</taxon>
        <taxon>Pseudomonadota</taxon>
        <taxon>Betaproteobacteria</taxon>
        <taxon>Burkholderiales</taxon>
        <taxon>Oxalobacteraceae</taxon>
        <taxon>Undibacterium</taxon>
    </lineage>
</organism>
<accession>A0A941IDZ5</accession>
<evidence type="ECO:0000256" key="4">
    <source>
        <dbReference type="ARBA" id="ARBA00022759"/>
    </source>
</evidence>
<dbReference type="Proteomes" id="UP000678545">
    <property type="component" value="Unassembled WGS sequence"/>
</dbReference>
<gene>
    <name evidence="9" type="ORF">KDM90_17685</name>
</gene>
<feature type="region of interest" description="Disordered" evidence="7">
    <location>
        <begin position="72"/>
        <end position="93"/>
    </location>
</feature>
<evidence type="ECO:0000256" key="6">
    <source>
        <dbReference type="ARBA" id="ARBA00022918"/>
    </source>
</evidence>
<feature type="non-terminal residue" evidence="9">
    <location>
        <position position="1"/>
    </location>
</feature>